<dbReference type="EMBL" id="JBHUMO010000011">
    <property type="protein sequence ID" value="MFD2728218.1"/>
    <property type="molecule type" value="Genomic_DNA"/>
</dbReference>
<reference evidence="3" key="1">
    <citation type="journal article" date="2019" name="Int. J. Syst. Evol. Microbiol.">
        <title>The Global Catalogue of Microorganisms (GCM) 10K type strain sequencing project: providing services to taxonomists for standard genome sequencing and annotation.</title>
        <authorList>
            <consortium name="The Broad Institute Genomics Platform"/>
            <consortium name="The Broad Institute Genome Sequencing Center for Infectious Disease"/>
            <person name="Wu L."/>
            <person name="Ma J."/>
        </authorList>
    </citation>
    <scope>NUCLEOTIDE SEQUENCE [LARGE SCALE GENOMIC DNA]</scope>
    <source>
        <strain evidence="3">TISTR 932</strain>
    </source>
</reference>
<protein>
    <recommendedName>
        <fullName evidence="4">Viral A-type inclusion protein</fullName>
    </recommendedName>
</protein>
<evidence type="ECO:0000313" key="3">
    <source>
        <dbReference type="Proteomes" id="UP001597427"/>
    </source>
</evidence>
<evidence type="ECO:0000256" key="1">
    <source>
        <dbReference type="SAM" id="Coils"/>
    </source>
</evidence>
<proteinExistence type="predicted"/>
<organism evidence="2 3">
    <name type="scientific">Enterococcus camelliae</name>
    <dbReference type="NCBI Taxonomy" id="453959"/>
    <lineage>
        <taxon>Bacteria</taxon>
        <taxon>Bacillati</taxon>
        <taxon>Bacillota</taxon>
        <taxon>Bacilli</taxon>
        <taxon>Lactobacillales</taxon>
        <taxon>Enterococcaceae</taxon>
        <taxon>Enterococcus</taxon>
    </lineage>
</organism>
<sequence length="290" mass="34036">MTEETSKQNPPKPAMPDANFETIKDVASQNIGSMLKDLQEFEEAIRTENIPAIYRIYKGRLHHELKSTANQNHEIDELLMKKLHDSFLITFPFMKLAEKVSPTLQYYQLGTYYHERPTFGLDASIPEVFVLPEIEEEWEKLQINEEKPLVAIEKQMDALTARSITAEEELTEVTEQLKQLNRTVEEKKETSKGFFARSKTDDELVELNQKISKLTQHQEELQRFVNDKQQLENQRNQLMKNYQSMRLKQAIITKELRLINRHFSSFSLMGDQIQTFMHDYLAEKEGQAHE</sequence>
<feature type="coiled-coil region" evidence="1">
    <location>
        <begin position="149"/>
        <end position="248"/>
    </location>
</feature>
<dbReference type="RefSeq" id="WP_379979401.1">
    <property type="nucleotide sequence ID" value="NZ_JBHUMO010000011.1"/>
</dbReference>
<gene>
    <name evidence="2" type="ORF">ACFSR0_02040</name>
</gene>
<name>A0ABW5TGK5_9ENTE</name>
<dbReference type="Proteomes" id="UP001597427">
    <property type="component" value="Unassembled WGS sequence"/>
</dbReference>
<evidence type="ECO:0000313" key="2">
    <source>
        <dbReference type="EMBL" id="MFD2728218.1"/>
    </source>
</evidence>
<accession>A0ABW5TGK5</accession>
<keyword evidence="3" id="KW-1185">Reference proteome</keyword>
<keyword evidence="1" id="KW-0175">Coiled coil</keyword>
<comment type="caution">
    <text evidence="2">The sequence shown here is derived from an EMBL/GenBank/DDBJ whole genome shotgun (WGS) entry which is preliminary data.</text>
</comment>
<evidence type="ECO:0008006" key="4">
    <source>
        <dbReference type="Google" id="ProtNLM"/>
    </source>
</evidence>